<dbReference type="GO" id="GO:0004252">
    <property type="term" value="F:serine-type endopeptidase activity"/>
    <property type="evidence" value="ECO:0000318"/>
    <property type="project" value="GO_Central"/>
</dbReference>
<dbReference type="InterPro" id="IPR000562">
    <property type="entry name" value="FN_type2_dom"/>
</dbReference>
<dbReference type="PROSITE" id="PS00022">
    <property type="entry name" value="EGF_1"/>
    <property type="match status" value="2"/>
</dbReference>
<feature type="signal peptide" evidence="19">
    <location>
        <begin position="1"/>
        <end position="15"/>
    </location>
</feature>
<dbReference type="PROSITE" id="PS00135">
    <property type="entry name" value="TRYPSIN_SER"/>
    <property type="match status" value="1"/>
</dbReference>
<dbReference type="InterPro" id="IPR009003">
    <property type="entry name" value="Peptidase_S1_PA"/>
</dbReference>
<dbReference type="CDD" id="cd00108">
    <property type="entry name" value="KR"/>
    <property type="match status" value="1"/>
</dbReference>
<dbReference type="PRINTS" id="PR00018">
    <property type="entry name" value="KRINGLE"/>
</dbReference>
<dbReference type="GO" id="GO:0007596">
    <property type="term" value="P:blood coagulation"/>
    <property type="evidence" value="ECO:0000318"/>
    <property type="project" value="GO_Central"/>
</dbReference>
<proteinExistence type="predicted"/>
<evidence type="ECO:0000256" key="11">
    <source>
        <dbReference type="ARBA" id="ARBA00023180"/>
    </source>
</evidence>
<sequence>MLFLLFLILPPSVFSIRTRAVLPGHDIVISRNVHSQRQRYQRVLTEDGKECKFPFRHGGSLYHSCLSNKNTEKLWCSITHNFDRDQLWGYCATRSLDTEDFCKDNPCQNDGICTSVPHLKSFHCTCTEAYSGKLCTLACTTNPCKNDGTCRLIVSTGEAVCACRTGHSGPYCSITPDVRCYSDNGTEYRGTAQKTISGATCLPWSSDLLHNEVHLGNVEDAALVGLGDHNFCRNPDRDEKPWCYVLKGAEISWDYCDISQCVGHIQFSARIPHSSDGPSQTQAKDHSPVCGKRHRKRVPRGRILGGHSALPGSYPWMAALYIGNNFCAGSLVMPCWVVSAAHCFAHSPLVSTVRVVLGQHFFNDTGLNAKSYKIEKYIFPDRFSVYNPTLHDIVLVKLKKVNNRCTQRTQFVRPICLPENNFSLPDYHCCHISGWGHMYEKADNYATHLQEAMVNIIPHEQCSRPDVYGTDVTENMVCAGSLQCVDACQGDSGGPLACVKNDVFYLYGIISWGDGCGRTNKPGVYTKVSNYVDWINSVIRPGARS</sequence>
<evidence type="ECO:0000256" key="8">
    <source>
        <dbReference type="ARBA" id="ARBA00022801"/>
    </source>
</evidence>
<dbReference type="InterPro" id="IPR038178">
    <property type="entry name" value="Kringle_sf"/>
</dbReference>
<evidence type="ECO:0000256" key="9">
    <source>
        <dbReference type="ARBA" id="ARBA00022825"/>
    </source>
</evidence>
<feature type="disulfide bond" evidence="14">
    <location>
        <begin position="126"/>
        <end position="135"/>
    </location>
</feature>
<dbReference type="Pfam" id="PF00040">
    <property type="entry name" value="fn2"/>
    <property type="match status" value="1"/>
</dbReference>
<dbReference type="PANTHER" id="PTHR24264:SF43">
    <property type="entry name" value="HEPATOCYTE GROWTH FACTOR ACTIVATOR"/>
    <property type="match status" value="1"/>
</dbReference>
<evidence type="ECO:0000256" key="17">
    <source>
        <dbReference type="RuleBase" id="RU363034"/>
    </source>
</evidence>
<keyword evidence="10 14" id="KW-1015">Disulfide bond</keyword>
<evidence type="ECO:0000256" key="19">
    <source>
        <dbReference type="SAM" id="SignalP"/>
    </source>
</evidence>
<dbReference type="InterPro" id="IPR000001">
    <property type="entry name" value="Kringle"/>
</dbReference>
<evidence type="ECO:0000256" key="13">
    <source>
        <dbReference type="ARBA" id="ARBA00038868"/>
    </source>
</evidence>
<feature type="disulfide bond" evidence="14">
    <location>
        <begin position="144"/>
        <end position="161"/>
    </location>
</feature>
<dbReference type="InParanoid" id="W5MWG4"/>
<comment type="catalytic activity">
    <reaction evidence="12">
        <text>Preferential cleavage: Arg-|-Xaa, Lys-|-Xaa.</text>
        <dbReference type="EC" id="3.4.21.4"/>
    </reaction>
</comment>
<keyword evidence="8 17" id="KW-0378">Hydrolase</keyword>
<dbReference type="OMA" id="ETRYEYF"/>
<dbReference type="Gene3D" id="2.40.10.10">
    <property type="entry name" value="Trypsin-like serine proteases"/>
    <property type="match status" value="2"/>
</dbReference>
<dbReference type="PRINTS" id="PR00013">
    <property type="entry name" value="FNTYPEII"/>
</dbReference>
<dbReference type="InterPro" id="IPR018114">
    <property type="entry name" value="TRYPSIN_HIS"/>
</dbReference>
<dbReference type="InterPro" id="IPR043504">
    <property type="entry name" value="Peptidase_S1_PA_chymotrypsin"/>
</dbReference>
<evidence type="ECO:0000256" key="3">
    <source>
        <dbReference type="ARBA" id="ARBA00022536"/>
    </source>
</evidence>
<keyword evidence="25" id="KW-1185">Reference proteome</keyword>
<dbReference type="eggNOG" id="KOG1217">
    <property type="taxonomic scope" value="Eukaryota"/>
</dbReference>
<dbReference type="PROSITE" id="PS50070">
    <property type="entry name" value="KRINGLE_2"/>
    <property type="match status" value="1"/>
</dbReference>
<dbReference type="FunFam" id="2.40.10.10:FF:000061">
    <property type="entry name" value="Hepatocyte growth factor activator"/>
    <property type="match status" value="1"/>
</dbReference>
<dbReference type="SMART" id="SM00181">
    <property type="entry name" value="EGF"/>
    <property type="match status" value="2"/>
</dbReference>
<dbReference type="PROSITE" id="PS50240">
    <property type="entry name" value="TRYPSIN_DOM"/>
    <property type="match status" value="1"/>
</dbReference>
<comment type="subcellular location">
    <subcellularLocation>
        <location evidence="1">Secreted</location>
        <location evidence="1">Extracellular space</location>
    </subcellularLocation>
</comment>
<dbReference type="SUPFAM" id="SSF50494">
    <property type="entry name" value="Trypsin-like serine proteases"/>
    <property type="match status" value="1"/>
</dbReference>
<evidence type="ECO:0000259" key="21">
    <source>
        <dbReference type="PROSITE" id="PS50070"/>
    </source>
</evidence>
<keyword evidence="3 14" id="KW-0245">EGF-like domain</keyword>
<evidence type="ECO:0000256" key="15">
    <source>
        <dbReference type="PROSITE-ProRule" id="PRU00121"/>
    </source>
</evidence>
<evidence type="ECO:0000256" key="18">
    <source>
        <dbReference type="SAM" id="MobiDB-lite"/>
    </source>
</evidence>
<dbReference type="CDD" id="cd00054">
    <property type="entry name" value="EGF_CA"/>
    <property type="match status" value="1"/>
</dbReference>
<evidence type="ECO:0000256" key="14">
    <source>
        <dbReference type="PROSITE-ProRule" id="PRU00076"/>
    </source>
</evidence>
<feature type="domain" description="EGF-like" evidence="20">
    <location>
        <begin position="98"/>
        <end position="136"/>
    </location>
</feature>
<dbReference type="EC" id="3.4.21.4" evidence="13"/>
<dbReference type="InterPro" id="IPR033116">
    <property type="entry name" value="TRYPSIN_SER"/>
</dbReference>
<name>W5MWG4_LEPOC</name>
<dbReference type="GO" id="GO:0031638">
    <property type="term" value="P:zymogen activation"/>
    <property type="evidence" value="ECO:0000318"/>
    <property type="project" value="GO_Central"/>
</dbReference>
<dbReference type="InterPro" id="IPR001314">
    <property type="entry name" value="Peptidase_S1A"/>
</dbReference>
<reference evidence="24" key="2">
    <citation type="submission" date="2025-08" db="UniProtKB">
        <authorList>
            <consortium name="Ensembl"/>
        </authorList>
    </citation>
    <scope>IDENTIFICATION</scope>
</reference>
<evidence type="ECO:0000256" key="2">
    <source>
        <dbReference type="ARBA" id="ARBA00022525"/>
    </source>
</evidence>
<dbReference type="PRINTS" id="PR00722">
    <property type="entry name" value="CHYMOTRYPSIN"/>
</dbReference>
<dbReference type="SMART" id="SM00130">
    <property type="entry name" value="KR"/>
    <property type="match status" value="1"/>
</dbReference>
<keyword evidence="5 17" id="KW-0645">Protease</keyword>
<dbReference type="InterPro" id="IPR018056">
    <property type="entry name" value="Kringle_CS"/>
</dbReference>
<dbReference type="GO" id="GO:0005615">
    <property type="term" value="C:extracellular space"/>
    <property type="evidence" value="ECO:0000318"/>
    <property type="project" value="GO_Central"/>
</dbReference>
<dbReference type="eggNOG" id="KOG3627">
    <property type="taxonomic scope" value="Eukaryota"/>
</dbReference>
<evidence type="ECO:0000256" key="6">
    <source>
        <dbReference type="ARBA" id="ARBA00022729"/>
    </source>
</evidence>
<dbReference type="InterPro" id="IPR000742">
    <property type="entry name" value="EGF"/>
</dbReference>
<dbReference type="CDD" id="cd00190">
    <property type="entry name" value="Tryp_SPc"/>
    <property type="match status" value="1"/>
</dbReference>
<feature type="domain" description="Fibronectin type-II" evidence="23">
    <location>
        <begin position="46"/>
        <end position="93"/>
    </location>
</feature>
<dbReference type="CDD" id="cd00062">
    <property type="entry name" value="FN2"/>
    <property type="match status" value="1"/>
</dbReference>
<dbReference type="FunFam" id="2.10.25.10:FF:000255">
    <property type="entry name" value="Sushi, nidogen and EGF-like domains 1"/>
    <property type="match status" value="1"/>
</dbReference>
<dbReference type="PROSITE" id="PS51092">
    <property type="entry name" value="FN2_2"/>
    <property type="match status" value="1"/>
</dbReference>
<feature type="region of interest" description="Disordered" evidence="18">
    <location>
        <begin position="272"/>
        <end position="296"/>
    </location>
</feature>
<dbReference type="STRING" id="7918.ENSLOCP00000012723"/>
<dbReference type="EMBL" id="AHAT01001292">
    <property type="status" value="NOT_ANNOTATED_CDS"/>
    <property type="molecule type" value="Genomic_DNA"/>
</dbReference>
<dbReference type="Gene3D" id="2.10.10.10">
    <property type="entry name" value="Fibronectin, type II, collagen-binding"/>
    <property type="match status" value="1"/>
</dbReference>
<dbReference type="PROSITE" id="PS50026">
    <property type="entry name" value="EGF_3"/>
    <property type="match status" value="2"/>
</dbReference>
<protein>
    <recommendedName>
        <fullName evidence="13">trypsin</fullName>
        <ecNumber evidence="13">3.4.21.4</ecNumber>
    </recommendedName>
</protein>
<dbReference type="PANTHER" id="PTHR24264">
    <property type="entry name" value="TRYPSIN-RELATED"/>
    <property type="match status" value="1"/>
</dbReference>
<dbReference type="AlphaFoldDB" id="W5MWG4"/>
<dbReference type="InterPro" id="IPR036943">
    <property type="entry name" value="FN_type2_sf"/>
</dbReference>
<keyword evidence="9 17" id="KW-0720">Serine protease</keyword>
<dbReference type="Pfam" id="PF00008">
    <property type="entry name" value="EGF"/>
    <property type="match status" value="1"/>
</dbReference>
<dbReference type="EMBL" id="AHAT01001293">
    <property type="status" value="NOT_ANNOTATED_CDS"/>
    <property type="molecule type" value="Genomic_DNA"/>
</dbReference>
<dbReference type="InterPro" id="IPR050127">
    <property type="entry name" value="Serine_Proteases_S1"/>
</dbReference>
<dbReference type="Bgee" id="ENSLOCG00000010382">
    <property type="expression patterns" value="Expressed in bone element and 13 other cell types or tissues"/>
</dbReference>
<evidence type="ECO:0000256" key="4">
    <source>
        <dbReference type="ARBA" id="ARBA00022572"/>
    </source>
</evidence>
<dbReference type="SUPFAM" id="SSF57440">
    <property type="entry name" value="Kringle-like"/>
    <property type="match status" value="2"/>
</dbReference>
<dbReference type="SMART" id="SM00020">
    <property type="entry name" value="Tryp_SPc"/>
    <property type="match status" value="1"/>
</dbReference>
<dbReference type="FunFam" id="2.40.20.10:FF:000016">
    <property type="entry name" value="Coagulation factor XII"/>
    <property type="match status" value="1"/>
</dbReference>
<dbReference type="EMBL" id="AHAT01001291">
    <property type="status" value="NOT_ANNOTATED_CDS"/>
    <property type="molecule type" value="Genomic_DNA"/>
</dbReference>
<dbReference type="PROSITE" id="PS00021">
    <property type="entry name" value="KRINGLE_1"/>
    <property type="match status" value="1"/>
</dbReference>
<evidence type="ECO:0000256" key="16">
    <source>
        <dbReference type="PROSITE-ProRule" id="PRU00479"/>
    </source>
</evidence>
<dbReference type="GeneTree" id="ENSGT00940000159778"/>
<dbReference type="Gene3D" id="2.10.25.10">
    <property type="entry name" value="Laminin"/>
    <property type="match status" value="2"/>
</dbReference>
<feature type="domain" description="EGF-like" evidence="20">
    <location>
        <begin position="137"/>
        <end position="173"/>
    </location>
</feature>
<keyword evidence="2" id="KW-0964">Secreted</keyword>
<evidence type="ECO:0000256" key="7">
    <source>
        <dbReference type="ARBA" id="ARBA00022737"/>
    </source>
</evidence>
<dbReference type="SMART" id="SM00059">
    <property type="entry name" value="FN2"/>
    <property type="match status" value="1"/>
</dbReference>
<keyword evidence="11" id="KW-0325">Glycoprotein</keyword>
<keyword evidence="4 15" id="KW-0420">Kringle</keyword>
<evidence type="ECO:0000259" key="20">
    <source>
        <dbReference type="PROSITE" id="PS50026"/>
    </source>
</evidence>
<organism evidence="24 25">
    <name type="scientific">Lepisosteus oculatus</name>
    <name type="common">Spotted gar</name>
    <dbReference type="NCBI Taxonomy" id="7918"/>
    <lineage>
        <taxon>Eukaryota</taxon>
        <taxon>Metazoa</taxon>
        <taxon>Chordata</taxon>
        <taxon>Craniata</taxon>
        <taxon>Vertebrata</taxon>
        <taxon>Euteleostomi</taxon>
        <taxon>Actinopterygii</taxon>
        <taxon>Neopterygii</taxon>
        <taxon>Holostei</taxon>
        <taxon>Semionotiformes</taxon>
        <taxon>Lepisosteidae</taxon>
        <taxon>Lepisosteus</taxon>
    </lineage>
</organism>
<dbReference type="SUPFAM" id="SSF57196">
    <property type="entry name" value="EGF/Laminin"/>
    <property type="match status" value="1"/>
</dbReference>
<dbReference type="Gene3D" id="2.40.20.10">
    <property type="entry name" value="Plasminogen Kringle 4"/>
    <property type="match status" value="1"/>
</dbReference>
<feature type="chain" id="PRO_5013198171" description="trypsin" evidence="19">
    <location>
        <begin position="16"/>
        <end position="545"/>
    </location>
</feature>
<keyword evidence="7" id="KW-0677">Repeat</keyword>
<reference evidence="24" key="3">
    <citation type="submission" date="2025-09" db="UniProtKB">
        <authorList>
            <consortium name="Ensembl"/>
        </authorList>
    </citation>
    <scope>IDENTIFICATION</scope>
</reference>
<dbReference type="Ensembl" id="ENSLOCT00000012747.1">
    <property type="protein sequence ID" value="ENSLOCP00000012723.1"/>
    <property type="gene ID" value="ENSLOCG00000010382.1"/>
</dbReference>
<evidence type="ECO:0000256" key="5">
    <source>
        <dbReference type="ARBA" id="ARBA00022670"/>
    </source>
</evidence>
<feature type="domain" description="Peptidase S1" evidence="22">
    <location>
        <begin position="303"/>
        <end position="540"/>
    </location>
</feature>
<comment type="caution">
    <text evidence="16">Lacks conserved residue(s) required for the propagation of feature annotation.</text>
</comment>
<evidence type="ECO:0000256" key="12">
    <source>
        <dbReference type="ARBA" id="ARBA00036320"/>
    </source>
</evidence>
<dbReference type="PROSITE" id="PS00134">
    <property type="entry name" value="TRYPSIN_HIS"/>
    <property type="match status" value="1"/>
</dbReference>
<evidence type="ECO:0000313" key="25">
    <source>
        <dbReference type="Proteomes" id="UP000018468"/>
    </source>
</evidence>
<dbReference type="Pfam" id="PF00051">
    <property type="entry name" value="Kringle"/>
    <property type="match status" value="1"/>
</dbReference>
<evidence type="ECO:0000256" key="1">
    <source>
        <dbReference type="ARBA" id="ARBA00004239"/>
    </source>
</evidence>
<feature type="domain" description="Kringle" evidence="21">
    <location>
        <begin position="179"/>
        <end position="261"/>
    </location>
</feature>
<reference evidence="25" key="1">
    <citation type="submission" date="2011-12" db="EMBL/GenBank/DDBJ databases">
        <title>The Draft Genome of Lepisosteus oculatus.</title>
        <authorList>
            <consortium name="The Broad Institute Genome Assembly &amp; Analysis Group"/>
            <consortium name="Computational R&amp;D Group"/>
            <consortium name="and Sequencing Platform"/>
            <person name="Di Palma F."/>
            <person name="Alfoldi J."/>
            <person name="Johnson J."/>
            <person name="Berlin A."/>
            <person name="Gnerre S."/>
            <person name="Jaffe D."/>
            <person name="MacCallum I."/>
            <person name="Young S."/>
            <person name="Walker B.J."/>
            <person name="Lander E.S."/>
            <person name="Lindblad-Toh K."/>
        </authorList>
    </citation>
    <scope>NUCLEOTIDE SEQUENCE [LARGE SCALE GENOMIC DNA]</scope>
</reference>
<evidence type="ECO:0000256" key="10">
    <source>
        <dbReference type="ARBA" id="ARBA00023157"/>
    </source>
</evidence>
<keyword evidence="6 19" id="KW-0732">Signal</keyword>
<accession>W5MWG4</accession>
<evidence type="ECO:0000259" key="23">
    <source>
        <dbReference type="PROSITE" id="PS51092"/>
    </source>
</evidence>
<dbReference type="InterPro" id="IPR001254">
    <property type="entry name" value="Trypsin_dom"/>
</dbReference>
<feature type="disulfide bond" evidence="14">
    <location>
        <begin position="163"/>
        <end position="172"/>
    </location>
</feature>
<evidence type="ECO:0000313" key="24">
    <source>
        <dbReference type="Ensembl" id="ENSLOCP00000012723.1"/>
    </source>
</evidence>
<feature type="disulfide bond" evidence="14">
    <location>
        <begin position="107"/>
        <end position="124"/>
    </location>
</feature>
<dbReference type="Proteomes" id="UP000018468">
    <property type="component" value="Linkage group LG4"/>
</dbReference>
<dbReference type="InterPro" id="IPR013806">
    <property type="entry name" value="Kringle-like"/>
</dbReference>
<dbReference type="Pfam" id="PF00089">
    <property type="entry name" value="Trypsin"/>
    <property type="match status" value="1"/>
</dbReference>
<evidence type="ECO:0000259" key="22">
    <source>
        <dbReference type="PROSITE" id="PS50240"/>
    </source>
</evidence>
<dbReference type="HOGENOM" id="CLU_006842_18_1_1"/>